<dbReference type="PANTHER" id="PTHR33112:SF16">
    <property type="entry name" value="HETEROKARYON INCOMPATIBILITY DOMAIN-CONTAINING PROTEIN"/>
    <property type="match status" value="1"/>
</dbReference>
<dbReference type="AlphaFoldDB" id="A0A175VU26"/>
<name>A0A175VU26_9PEZI</name>
<feature type="region of interest" description="Disordered" evidence="1">
    <location>
        <begin position="403"/>
        <end position="422"/>
    </location>
</feature>
<sequence>MGQIYQHAYLTISAVGCKDSYSGCFPARHEDSYVSPGMRSLGYDTRRECSGQKSEIVDYEHTSRPGQRNRLHFFDEWLPGSLMPLPQPMTIGCFGKRFDPLEDQPLTTRGWTLQERLLSPRTVHYATDQMYFECEQSLCSEDGFDFTDLYFSLENLNTTQHCAFEQHGMFKDAGVSFIRGTHAATQQPGLQWQGGWLFLVENYSQRRLTVSLDKLSALAGVARVVADHTGDRYFAGVWASHIHEDLMWLVYTHEERFDGKKPIRGRMLGRAAPIYKIEPYEPTNPWEYHGLPVKIDLGDERGVCAGSVHLDYPDEPLPSPCYALFLDPAYAIILKAKDSEPVRDADGCEDLSRLVPKPLLTSGDINRTYCSNQNGDSNDDNYDDEDPTGEGETVWLRGDETSADLEARKPQQDVNGLQSAARGSARRDGGIFLVAAGDAARGGASARPVKHDLKTQEVLKQEDMEHVKGDQAEGSISGEDLEDWVTLRVRREDLVKHGNGDQARRPVAGEDSEGWATMRVRAKDIERVGGDQSWGPVTSEDPKVWVTIF</sequence>
<gene>
    <name evidence="2" type="ORF">MMYC01_208653</name>
</gene>
<feature type="compositionally biased region" description="Acidic residues" evidence="1">
    <location>
        <begin position="377"/>
        <end position="389"/>
    </location>
</feature>
<dbReference type="Proteomes" id="UP000078237">
    <property type="component" value="Unassembled WGS sequence"/>
</dbReference>
<dbReference type="VEuPathDB" id="FungiDB:MMYC01_208653"/>
<evidence type="ECO:0000313" key="2">
    <source>
        <dbReference type="EMBL" id="KXX74812.1"/>
    </source>
</evidence>
<evidence type="ECO:0000313" key="3">
    <source>
        <dbReference type="Proteomes" id="UP000078237"/>
    </source>
</evidence>
<comment type="caution">
    <text evidence="2">The sequence shown here is derived from an EMBL/GenBank/DDBJ whole genome shotgun (WGS) entry which is preliminary data.</text>
</comment>
<reference evidence="2 3" key="1">
    <citation type="journal article" date="2016" name="Genome Announc.">
        <title>Genome Sequence of Madurella mycetomatis mm55, Isolated from a Human Mycetoma Case in Sudan.</title>
        <authorList>
            <person name="Smit S."/>
            <person name="Derks M.F."/>
            <person name="Bervoets S."/>
            <person name="Fahal A."/>
            <person name="van Leeuwen W."/>
            <person name="van Belkum A."/>
            <person name="van de Sande W.W."/>
        </authorList>
    </citation>
    <scope>NUCLEOTIDE SEQUENCE [LARGE SCALE GENOMIC DNA]</scope>
    <source>
        <strain evidence="3">mm55</strain>
    </source>
</reference>
<proteinExistence type="predicted"/>
<keyword evidence="3" id="KW-1185">Reference proteome</keyword>
<dbReference type="EMBL" id="LCTW02000318">
    <property type="protein sequence ID" value="KXX74812.1"/>
    <property type="molecule type" value="Genomic_DNA"/>
</dbReference>
<accession>A0A175VU26</accession>
<evidence type="ECO:0008006" key="4">
    <source>
        <dbReference type="Google" id="ProtNLM"/>
    </source>
</evidence>
<dbReference type="PANTHER" id="PTHR33112">
    <property type="entry name" value="DOMAIN PROTEIN, PUTATIVE-RELATED"/>
    <property type="match status" value="1"/>
</dbReference>
<organism evidence="2 3">
    <name type="scientific">Madurella mycetomatis</name>
    <dbReference type="NCBI Taxonomy" id="100816"/>
    <lineage>
        <taxon>Eukaryota</taxon>
        <taxon>Fungi</taxon>
        <taxon>Dikarya</taxon>
        <taxon>Ascomycota</taxon>
        <taxon>Pezizomycotina</taxon>
        <taxon>Sordariomycetes</taxon>
        <taxon>Sordariomycetidae</taxon>
        <taxon>Sordariales</taxon>
        <taxon>Sordariales incertae sedis</taxon>
        <taxon>Madurella</taxon>
    </lineage>
</organism>
<evidence type="ECO:0000256" key="1">
    <source>
        <dbReference type="SAM" id="MobiDB-lite"/>
    </source>
</evidence>
<dbReference type="OrthoDB" id="47007at2759"/>
<protein>
    <recommendedName>
        <fullName evidence="4">Heterokaryon incompatibility domain-containing protein</fullName>
    </recommendedName>
</protein>
<feature type="region of interest" description="Disordered" evidence="1">
    <location>
        <begin position="365"/>
        <end position="393"/>
    </location>
</feature>